<protein>
    <recommendedName>
        <fullName evidence="4">Copper transporter</fullName>
    </recommendedName>
</protein>
<reference evidence="2" key="1">
    <citation type="submission" date="2021-01" db="EMBL/GenBank/DDBJ databases">
        <authorList>
            <consortium name="Genoscope - CEA"/>
            <person name="William W."/>
        </authorList>
    </citation>
    <scope>NUCLEOTIDE SEQUENCE</scope>
</reference>
<accession>A0A8S1N118</accession>
<sequence>MAINNGMVVHFRVNCEFVFKGWSTTADETGLFFFGCLIVMFYCMLHMNLYTFKLILPKNVIVDICWYLIYALSGIMVMQLIMTMNGWVNVAVIIGCTIGYSIQESWSQIYEKENQAPPGGCEFCN</sequence>
<feature type="transmembrane region" description="Helical" evidence="1">
    <location>
        <begin position="64"/>
        <end position="81"/>
    </location>
</feature>
<organism evidence="2 3">
    <name type="scientific">Paramecium primaurelia</name>
    <dbReference type="NCBI Taxonomy" id="5886"/>
    <lineage>
        <taxon>Eukaryota</taxon>
        <taxon>Sar</taxon>
        <taxon>Alveolata</taxon>
        <taxon>Ciliophora</taxon>
        <taxon>Intramacronucleata</taxon>
        <taxon>Oligohymenophorea</taxon>
        <taxon>Peniculida</taxon>
        <taxon>Parameciidae</taxon>
        <taxon>Paramecium</taxon>
    </lineage>
</organism>
<feature type="transmembrane region" description="Helical" evidence="1">
    <location>
        <begin position="87"/>
        <end position="103"/>
    </location>
</feature>
<evidence type="ECO:0000256" key="1">
    <source>
        <dbReference type="SAM" id="Phobius"/>
    </source>
</evidence>
<evidence type="ECO:0000313" key="3">
    <source>
        <dbReference type="Proteomes" id="UP000688137"/>
    </source>
</evidence>
<dbReference type="OMA" id="VIVDICW"/>
<comment type="caution">
    <text evidence="2">The sequence shown here is derived from an EMBL/GenBank/DDBJ whole genome shotgun (WGS) entry which is preliminary data.</text>
</comment>
<keyword evidence="3" id="KW-1185">Reference proteome</keyword>
<dbReference type="EMBL" id="CAJJDM010000066">
    <property type="protein sequence ID" value="CAD8080784.1"/>
    <property type="molecule type" value="Genomic_DNA"/>
</dbReference>
<feature type="transmembrane region" description="Helical" evidence="1">
    <location>
        <begin position="31"/>
        <end position="52"/>
    </location>
</feature>
<dbReference type="AlphaFoldDB" id="A0A8S1N118"/>
<keyword evidence="1" id="KW-0472">Membrane</keyword>
<keyword evidence="1" id="KW-0812">Transmembrane</keyword>
<keyword evidence="1" id="KW-1133">Transmembrane helix</keyword>
<name>A0A8S1N118_PARPR</name>
<gene>
    <name evidence="2" type="ORF">PPRIM_AZ9-3.1.T0640163</name>
</gene>
<dbReference type="Proteomes" id="UP000688137">
    <property type="component" value="Unassembled WGS sequence"/>
</dbReference>
<evidence type="ECO:0008006" key="4">
    <source>
        <dbReference type="Google" id="ProtNLM"/>
    </source>
</evidence>
<proteinExistence type="predicted"/>
<evidence type="ECO:0000313" key="2">
    <source>
        <dbReference type="EMBL" id="CAD8080784.1"/>
    </source>
</evidence>